<dbReference type="Pfam" id="PF13417">
    <property type="entry name" value="GST_N_3"/>
    <property type="match status" value="1"/>
</dbReference>
<sequence>HNSIPLLWSRSQIITVASVYSQVSVITLLGSIRHYNSLQYSAMPLIFYYMDISPPARSVDLVIHELGLTVQYKIVNLLKDEHLDPDFLKVNPLHTIPAIEDNGFVLWGSQPINTYLVSKYRKEDSLYPKNLQNRAIVDQRLHYSNDIFYVLKDTARPLIRAGKKPSPEQLAKIKDIQENVEKLLTGQRFIAGDTLTVADHSYITYLDILEVLSPTEDKFPMTKQWFARCKETMKDFEKVNKNGADLLISMVKESLSNG</sequence>
<organism evidence="4">
    <name type="scientific">Homalodisca liturata</name>
    <dbReference type="NCBI Taxonomy" id="320908"/>
    <lineage>
        <taxon>Eukaryota</taxon>
        <taxon>Metazoa</taxon>
        <taxon>Ecdysozoa</taxon>
        <taxon>Arthropoda</taxon>
        <taxon>Hexapoda</taxon>
        <taxon>Insecta</taxon>
        <taxon>Pterygota</taxon>
        <taxon>Neoptera</taxon>
        <taxon>Paraneoptera</taxon>
        <taxon>Hemiptera</taxon>
        <taxon>Auchenorrhyncha</taxon>
        <taxon>Membracoidea</taxon>
        <taxon>Cicadellidae</taxon>
        <taxon>Cicadellinae</taxon>
        <taxon>Proconiini</taxon>
        <taxon>Homalodisca</taxon>
    </lineage>
</organism>
<dbReference type="PROSITE" id="PS50405">
    <property type="entry name" value="GST_CTER"/>
    <property type="match status" value="1"/>
</dbReference>
<dbReference type="PROSITE" id="PS50404">
    <property type="entry name" value="GST_NTER"/>
    <property type="match status" value="1"/>
</dbReference>
<dbReference type="SFLD" id="SFLDS00019">
    <property type="entry name" value="Glutathione_Transferase_(cytos"/>
    <property type="match status" value="1"/>
</dbReference>
<dbReference type="InterPro" id="IPR004045">
    <property type="entry name" value="Glutathione_S-Trfase_N"/>
</dbReference>
<comment type="subunit">
    <text evidence="1">Homodimer.</text>
</comment>
<dbReference type="FunFam" id="1.20.1050.10:FF:000007">
    <property type="entry name" value="Glutathione S-transferase 1-1"/>
    <property type="match status" value="1"/>
</dbReference>
<evidence type="ECO:0000259" key="2">
    <source>
        <dbReference type="PROSITE" id="PS50404"/>
    </source>
</evidence>
<evidence type="ECO:0000313" key="4">
    <source>
        <dbReference type="EMBL" id="JAS81057.1"/>
    </source>
</evidence>
<dbReference type="Pfam" id="PF00043">
    <property type="entry name" value="GST_C"/>
    <property type="match status" value="1"/>
</dbReference>
<proteinExistence type="predicted"/>
<gene>
    <name evidence="4" type="ORF">g.43088</name>
</gene>
<dbReference type="SFLD" id="SFLDG01153">
    <property type="entry name" value="Main.4:_Theta-like"/>
    <property type="match status" value="1"/>
</dbReference>
<dbReference type="AlphaFoldDB" id="A0A1B6I297"/>
<dbReference type="FunFam" id="3.40.30.10:FF:000034">
    <property type="entry name" value="glutathione S-transferase 1"/>
    <property type="match status" value="1"/>
</dbReference>
<evidence type="ECO:0000256" key="1">
    <source>
        <dbReference type="ARBA" id="ARBA00011738"/>
    </source>
</evidence>
<dbReference type="InterPro" id="IPR004046">
    <property type="entry name" value="GST_C"/>
</dbReference>
<name>A0A1B6I297_9HEMI</name>
<evidence type="ECO:0000259" key="3">
    <source>
        <dbReference type="PROSITE" id="PS50405"/>
    </source>
</evidence>
<feature type="non-terminal residue" evidence="4">
    <location>
        <position position="1"/>
    </location>
</feature>
<dbReference type="InterPro" id="IPR010987">
    <property type="entry name" value="Glutathione-S-Trfase_C-like"/>
</dbReference>
<dbReference type="InterPro" id="IPR040079">
    <property type="entry name" value="Glutathione_S-Trfase"/>
</dbReference>
<dbReference type="PANTHER" id="PTHR43969">
    <property type="entry name" value="GLUTATHIONE S TRANSFERASE D10, ISOFORM A-RELATED"/>
    <property type="match status" value="1"/>
</dbReference>
<dbReference type="Gene3D" id="1.20.1050.10">
    <property type="match status" value="1"/>
</dbReference>
<dbReference type="PANTHER" id="PTHR43969:SF9">
    <property type="entry name" value="GLUTATHIONE S TRANSFERASE D10, ISOFORM A-RELATED"/>
    <property type="match status" value="1"/>
</dbReference>
<dbReference type="SUPFAM" id="SSF52833">
    <property type="entry name" value="Thioredoxin-like"/>
    <property type="match status" value="1"/>
</dbReference>
<feature type="domain" description="GST C-terminal" evidence="3">
    <location>
        <begin position="130"/>
        <end position="254"/>
    </location>
</feature>
<dbReference type="Gene3D" id="3.40.30.10">
    <property type="entry name" value="Glutaredoxin"/>
    <property type="match status" value="1"/>
</dbReference>
<dbReference type="GO" id="GO:0004364">
    <property type="term" value="F:glutathione transferase activity"/>
    <property type="evidence" value="ECO:0007669"/>
    <property type="project" value="TreeGrafter"/>
</dbReference>
<dbReference type="CDD" id="cd03177">
    <property type="entry name" value="GST_C_Delta_Epsilon"/>
    <property type="match status" value="1"/>
</dbReference>
<dbReference type="EMBL" id="GECU01026649">
    <property type="protein sequence ID" value="JAS81057.1"/>
    <property type="molecule type" value="Transcribed_RNA"/>
</dbReference>
<dbReference type="InterPro" id="IPR036282">
    <property type="entry name" value="Glutathione-S-Trfase_C_sf"/>
</dbReference>
<dbReference type="CDD" id="cd03045">
    <property type="entry name" value="GST_N_Delta_Epsilon"/>
    <property type="match status" value="1"/>
</dbReference>
<feature type="domain" description="GST N-terminal" evidence="2">
    <location>
        <begin position="43"/>
        <end position="124"/>
    </location>
</feature>
<reference evidence="4" key="1">
    <citation type="submission" date="2015-11" db="EMBL/GenBank/DDBJ databases">
        <title>De novo transcriptome assembly of four potential Pierce s Disease insect vectors from Arizona vineyards.</title>
        <authorList>
            <person name="Tassone E.E."/>
        </authorList>
    </citation>
    <scope>NUCLEOTIDE SEQUENCE</scope>
</reference>
<dbReference type="GO" id="GO:0006749">
    <property type="term" value="P:glutathione metabolic process"/>
    <property type="evidence" value="ECO:0007669"/>
    <property type="project" value="TreeGrafter"/>
</dbReference>
<accession>A0A1B6I297</accession>
<dbReference type="SUPFAM" id="SSF47616">
    <property type="entry name" value="GST C-terminal domain-like"/>
    <property type="match status" value="1"/>
</dbReference>
<protein>
    <submittedName>
        <fullName evidence="4">Uncharacterized protein</fullName>
    </submittedName>
</protein>
<dbReference type="SFLD" id="SFLDG00358">
    <property type="entry name" value="Main_(cytGST)"/>
    <property type="match status" value="1"/>
</dbReference>
<dbReference type="InterPro" id="IPR036249">
    <property type="entry name" value="Thioredoxin-like_sf"/>
</dbReference>